<evidence type="ECO:0000256" key="10">
    <source>
        <dbReference type="ARBA" id="ARBA00047767"/>
    </source>
</evidence>
<comment type="activity regulation">
    <text evidence="11">Allosterically activated by GTP. Inhibited by UTP.</text>
</comment>
<evidence type="ECO:0000256" key="2">
    <source>
        <dbReference type="ARBA" id="ARBA00004791"/>
    </source>
</evidence>
<dbReference type="GO" id="GO:0044210">
    <property type="term" value="P:'de novo' CTP biosynthetic process"/>
    <property type="evidence" value="ECO:0007669"/>
    <property type="project" value="UniProtKB-UniRule"/>
</dbReference>
<dbReference type="EC" id="2.7.4.22" evidence="11"/>
<sequence length="219" mass="23729">MGSQGFGHDLDAINKLSKEIKEVHELGVQVCLVTGGGNIFRGASASATGFERASNDYIGMLATVMNALTLQNSLDKMGLPSRVLSAIPMVTICETYIRRRAIRHLEKGRVVICAAGTGNPFFTTDTAATLRAVEMGCDVVFKGTQVSGVYSSDPKYNKDARKYKKISYTDLLSQDLKIIDASAVSMARENSIPIIVFAINKEKITDLVKGHGDYTEISN</sequence>
<feature type="domain" description="Aspartate/glutamate/uridylate kinase" evidence="12">
    <location>
        <begin position="6"/>
        <end position="197"/>
    </location>
</feature>
<evidence type="ECO:0000256" key="9">
    <source>
        <dbReference type="ARBA" id="ARBA00022975"/>
    </source>
</evidence>
<dbReference type="InterPro" id="IPR036393">
    <property type="entry name" value="AceGlu_kinase-like_sf"/>
</dbReference>
<comment type="function">
    <text evidence="11">Catalyzes the reversible phosphorylation of UMP to UDP.</text>
</comment>
<feature type="binding site" evidence="11">
    <location>
        <position position="56"/>
    </location>
    <ligand>
        <name>UMP</name>
        <dbReference type="ChEBI" id="CHEBI:57865"/>
    </ligand>
</feature>
<keyword evidence="6 11" id="KW-0547">Nucleotide-binding</keyword>
<keyword evidence="5 11" id="KW-0808">Transferase</keyword>
<evidence type="ECO:0000256" key="4">
    <source>
        <dbReference type="ARBA" id="ARBA00022490"/>
    </source>
</evidence>
<dbReference type="GO" id="GO:0006225">
    <property type="term" value="P:UDP biosynthetic process"/>
    <property type="evidence" value="ECO:0007669"/>
    <property type="project" value="TreeGrafter"/>
</dbReference>
<evidence type="ECO:0000256" key="1">
    <source>
        <dbReference type="ARBA" id="ARBA00004496"/>
    </source>
</evidence>
<evidence type="ECO:0000313" key="13">
    <source>
        <dbReference type="EMBL" id="GHM59938.1"/>
    </source>
</evidence>
<dbReference type="AlphaFoldDB" id="A0A8J3HQU2"/>
<gene>
    <name evidence="11 13" type="primary">pyrH</name>
    <name evidence="13" type="ORF">sL5_09310</name>
</gene>
<evidence type="ECO:0000256" key="8">
    <source>
        <dbReference type="ARBA" id="ARBA00022840"/>
    </source>
</evidence>
<comment type="pathway">
    <text evidence="2 11">Pyrimidine metabolism; CTP biosynthesis via de novo pathway; UDP from UMP (UMPK route): step 1/1.</text>
</comment>
<dbReference type="InterPro" id="IPR001048">
    <property type="entry name" value="Asp/Glu/Uridylate_kinase"/>
</dbReference>
<comment type="similarity">
    <text evidence="3 11">Belongs to the UMP kinase family.</text>
</comment>
<feature type="binding site" evidence="11">
    <location>
        <position position="153"/>
    </location>
    <ligand>
        <name>ATP</name>
        <dbReference type="ChEBI" id="CHEBI:30616"/>
    </ligand>
</feature>
<dbReference type="GO" id="GO:0033862">
    <property type="term" value="F:UMP kinase activity"/>
    <property type="evidence" value="ECO:0007669"/>
    <property type="project" value="UniProtKB-EC"/>
</dbReference>
<dbReference type="SUPFAM" id="SSF53633">
    <property type="entry name" value="Carbamate kinase-like"/>
    <property type="match status" value="1"/>
</dbReference>
<dbReference type="GO" id="GO:0005524">
    <property type="term" value="F:ATP binding"/>
    <property type="evidence" value="ECO:0007669"/>
    <property type="project" value="UniProtKB-KW"/>
</dbReference>
<dbReference type="FunFam" id="3.40.1160.10:FF:000001">
    <property type="entry name" value="Uridylate kinase"/>
    <property type="match status" value="1"/>
</dbReference>
<feature type="binding site" evidence="11">
    <location>
        <position position="150"/>
    </location>
    <ligand>
        <name>ATP</name>
        <dbReference type="ChEBI" id="CHEBI:30616"/>
    </ligand>
</feature>
<dbReference type="PANTHER" id="PTHR42833:SF4">
    <property type="entry name" value="URIDYLATE KINASE PUMPKIN, CHLOROPLASTIC"/>
    <property type="match status" value="1"/>
</dbReference>
<dbReference type="HAMAP" id="MF_01220_B">
    <property type="entry name" value="PyrH_B"/>
    <property type="match status" value="1"/>
</dbReference>
<feature type="binding site" evidence="11">
    <location>
        <position position="145"/>
    </location>
    <ligand>
        <name>ATP</name>
        <dbReference type="ChEBI" id="CHEBI:30616"/>
    </ligand>
</feature>
<feature type="binding site" evidence="11">
    <location>
        <begin position="117"/>
        <end position="124"/>
    </location>
    <ligand>
        <name>UMP</name>
        <dbReference type="ChEBI" id="CHEBI:57865"/>
    </ligand>
</feature>
<evidence type="ECO:0000259" key="12">
    <source>
        <dbReference type="Pfam" id="PF00696"/>
    </source>
</evidence>
<protein>
    <recommendedName>
        <fullName evidence="11">Uridylate kinase</fullName>
        <shortName evidence="11">UK</shortName>
        <ecNumber evidence="11">2.7.4.22</ecNumber>
    </recommendedName>
    <alternativeName>
        <fullName evidence="11">Uridine monophosphate kinase</fullName>
        <shortName evidence="11">UMP kinase</shortName>
        <shortName evidence="11">UMPK</shortName>
    </alternativeName>
</protein>
<feature type="binding site" evidence="11">
    <location>
        <position position="144"/>
    </location>
    <ligand>
        <name>ATP</name>
        <dbReference type="ChEBI" id="CHEBI:30616"/>
    </ligand>
</feature>
<dbReference type="NCBIfam" id="TIGR02075">
    <property type="entry name" value="pyrH_bact"/>
    <property type="match status" value="1"/>
</dbReference>
<dbReference type="UniPathway" id="UPA00159">
    <property type="reaction ID" value="UER00275"/>
</dbReference>
<proteinExistence type="inferred from homology"/>
<keyword evidence="7 11" id="KW-0418">Kinase</keyword>
<evidence type="ECO:0000256" key="6">
    <source>
        <dbReference type="ARBA" id="ARBA00022741"/>
    </source>
</evidence>
<accession>A0A8J3HQU2</accession>
<feature type="binding site" evidence="11">
    <location>
        <position position="41"/>
    </location>
    <ligand>
        <name>ATP</name>
        <dbReference type="ChEBI" id="CHEBI:30616"/>
    </ligand>
</feature>
<dbReference type="InterPro" id="IPR015963">
    <property type="entry name" value="Uridylate_kinase_bac"/>
</dbReference>
<dbReference type="GO" id="GO:0005737">
    <property type="term" value="C:cytoplasm"/>
    <property type="evidence" value="ECO:0007669"/>
    <property type="project" value="UniProtKB-SubCell"/>
</dbReference>
<keyword evidence="4 11" id="KW-0963">Cytoplasm</keyword>
<dbReference type="EMBL" id="BNGU01000049">
    <property type="protein sequence ID" value="GHM59938.1"/>
    <property type="molecule type" value="Genomic_DNA"/>
</dbReference>
<dbReference type="CDD" id="cd04254">
    <property type="entry name" value="AAK_UMPK-PyrH-Ec"/>
    <property type="match status" value="1"/>
</dbReference>
<evidence type="ECO:0000256" key="3">
    <source>
        <dbReference type="ARBA" id="ARBA00007614"/>
    </source>
</evidence>
<dbReference type="InterPro" id="IPR011817">
    <property type="entry name" value="Uridylate_kinase"/>
</dbReference>
<keyword evidence="8 11" id="KW-0067">ATP-binding</keyword>
<reference evidence="13 14" key="1">
    <citation type="journal article" date="2021" name="Microb. Ecol.">
        <title>Candidatus Mesenet longicola: Novel Endosymbionts of Brontispa longissima that Induce Cytoplasmic Incompatibility.</title>
        <authorList>
            <person name="Takano S."/>
            <person name="Gotoh Y."/>
            <person name="Hayashi T."/>
        </authorList>
    </citation>
    <scope>NUCLEOTIDE SEQUENCE [LARGE SCALE GENOMIC DNA]</scope>
    <source>
        <strain evidence="13">L5</strain>
    </source>
</reference>
<dbReference type="Gene3D" id="3.40.1160.10">
    <property type="entry name" value="Acetylglutamate kinase-like"/>
    <property type="match status" value="1"/>
</dbReference>
<evidence type="ECO:0000256" key="7">
    <source>
        <dbReference type="ARBA" id="ARBA00022777"/>
    </source>
</evidence>
<name>A0A8J3HQU2_9RICK</name>
<feature type="binding site" evidence="11">
    <location>
        <position position="37"/>
    </location>
    <ligand>
        <name>ATP</name>
        <dbReference type="ChEBI" id="CHEBI:30616"/>
    </ligand>
</feature>
<keyword evidence="14" id="KW-1185">Reference proteome</keyword>
<evidence type="ECO:0000256" key="5">
    <source>
        <dbReference type="ARBA" id="ARBA00022679"/>
    </source>
</evidence>
<dbReference type="PANTHER" id="PTHR42833">
    <property type="entry name" value="URIDYLATE KINASE"/>
    <property type="match status" value="1"/>
</dbReference>
<comment type="subcellular location">
    <subcellularLocation>
        <location evidence="1 11">Cytoplasm</location>
    </subcellularLocation>
</comment>
<organism evidence="13 14">
    <name type="scientific">Candidatus Mesenet longicola</name>
    <dbReference type="NCBI Taxonomy" id="1892558"/>
    <lineage>
        <taxon>Bacteria</taxon>
        <taxon>Pseudomonadati</taxon>
        <taxon>Pseudomonadota</taxon>
        <taxon>Alphaproteobacteria</taxon>
        <taxon>Rickettsiales</taxon>
        <taxon>Anaplasmataceae</taxon>
        <taxon>Candidatus Mesenet</taxon>
    </lineage>
</organism>
<keyword evidence="9 11" id="KW-0665">Pyrimidine biosynthesis</keyword>
<dbReference type="PIRSF" id="PIRSF005650">
    <property type="entry name" value="Uridylate_kin"/>
    <property type="match status" value="1"/>
</dbReference>
<keyword evidence="11" id="KW-0021">Allosteric enzyme</keyword>
<comment type="caution">
    <text evidence="11">Lacks conserved residue(s) required for the propagation of feature annotation.</text>
</comment>
<evidence type="ECO:0000256" key="11">
    <source>
        <dbReference type="HAMAP-Rule" id="MF_01220"/>
    </source>
</evidence>
<comment type="caution">
    <text evidence="13">The sequence shown here is derived from an EMBL/GenBank/DDBJ whole genome shotgun (WGS) entry which is preliminary data.</text>
</comment>
<dbReference type="Proteomes" id="UP000637906">
    <property type="component" value="Unassembled WGS sequence"/>
</dbReference>
<feature type="binding site" evidence="11">
    <location>
        <position position="36"/>
    </location>
    <ligand>
        <name>UMP</name>
        <dbReference type="ChEBI" id="CHEBI:57865"/>
    </ligand>
</feature>
<comment type="subunit">
    <text evidence="11">Homohexamer.</text>
</comment>
<dbReference type="Pfam" id="PF00696">
    <property type="entry name" value="AA_kinase"/>
    <property type="match status" value="1"/>
</dbReference>
<feature type="region of interest" description="Involved in allosteric activation by GTP" evidence="11">
    <location>
        <begin position="2"/>
        <end position="7"/>
    </location>
</feature>
<evidence type="ECO:0000313" key="14">
    <source>
        <dbReference type="Proteomes" id="UP000637906"/>
    </source>
</evidence>
<comment type="catalytic activity">
    <reaction evidence="10 11">
        <text>UMP + ATP = UDP + ADP</text>
        <dbReference type="Rhea" id="RHEA:24400"/>
        <dbReference type="ChEBI" id="CHEBI:30616"/>
        <dbReference type="ChEBI" id="CHEBI:57865"/>
        <dbReference type="ChEBI" id="CHEBI:58223"/>
        <dbReference type="ChEBI" id="CHEBI:456216"/>
        <dbReference type="EC" id="2.7.4.22"/>
    </reaction>
</comment>